<dbReference type="RefSeq" id="WP_177178130.1">
    <property type="nucleotide sequence ID" value="NZ_CP047199.1"/>
</dbReference>
<evidence type="ECO:0000313" key="1">
    <source>
        <dbReference type="EMBL" id="SES16127.1"/>
    </source>
</evidence>
<organism evidence="1 2">
    <name type="scientific">Corynebacterium cystitidis DSM 20524</name>
    <dbReference type="NCBI Taxonomy" id="1121357"/>
    <lineage>
        <taxon>Bacteria</taxon>
        <taxon>Bacillati</taxon>
        <taxon>Actinomycetota</taxon>
        <taxon>Actinomycetes</taxon>
        <taxon>Mycobacteriales</taxon>
        <taxon>Corynebacteriaceae</taxon>
        <taxon>Corynebacterium</taxon>
    </lineage>
</organism>
<accession>A0A1H9V4F5</accession>
<gene>
    <name evidence="1" type="ORF">SAMN05661109_02044</name>
</gene>
<evidence type="ECO:0000313" key="2">
    <source>
        <dbReference type="Proteomes" id="UP000198929"/>
    </source>
</evidence>
<dbReference type="InterPro" id="IPR029062">
    <property type="entry name" value="Class_I_gatase-like"/>
</dbReference>
<dbReference type="EMBL" id="FOGQ01000010">
    <property type="protein sequence ID" value="SES16127.1"/>
    <property type="molecule type" value="Genomic_DNA"/>
</dbReference>
<proteinExistence type="predicted"/>
<dbReference type="SUPFAM" id="SSF52317">
    <property type="entry name" value="Class I glutamine amidotransferase-like"/>
    <property type="match status" value="1"/>
</dbReference>
<reference evidence="2" key="1">
    <citation type="submission" date="2016-10" db="EMBL/GenBank/DDBJ databases">
        <authorList>
            <person name="Varghese N."/>
            <person name="Submissions S."/>
        </authorList>
    </citation>
    <scope>NUCLEOTIDE SEQUENCE [LARGE SCALE GENOMIC DNA]</scope>
    <source>
        <strain evidence="2">DSM 20524</strain>
    </source>
</reference>
<protein>
    <submittedName>
        <fullName evidence="1">Uncharacterized protein</fullName>
    </submittedName>
</protein>
<dbReference type="AlphaFoldDB" id="A0A1H9V4F5"/>
<dbReference type="Proteomes" id="UP000198929">
    <property type="component" value="Unassembled WGS sequence"/>
</dbReference>
<name>A0A1H9V4F5_9CORY</name>
<dbReference type="STRING" id="1121357.SAMN05661109_02044"/>
<sequence length="467" mass="51063">MVVREVVNRPVNADNTKGGSNTSAPINVYDLAATDLSNVAGLIISGGCDQIELKRNAEKLTSWVNNGGRLLVNGHPRQVFVDKLPQIRALQFKGVKDVWLSAVEPHPIWEGVERKDVLLRTGVPGHHCFEELQRIGVAGFYAHAYLADLPENASVITGIGEHRMPVDVSYRLGAGEVIVHAGNDLGSFQYEDKSTHDLRAQINTYLAGGTTSSTNMVLADEHALADDAPTASGVRTSTGRIAFIHTGSYFHLATAHDPVVQAREVQPVYWPAYEGDFSEFDAVYVAARCHPGVIAEKHPQIVNYLQKPGRKVFIDGIAHVNEWLPGTTEIPRGTNFWSWRTGEDVGRRSVNQDHPLWRDYLSQRSVHWHYHGVLAPPEGATALVVLVPVDTDPASELGIDPWGTGYLAVDGHPNVLLYHDAATFAAELVVTTMDASYHHGAGFMPGATQLLYRMLAWLDSSAVGAQR</sequence>
<keyword evidence="2" id="KW-1185">Reference proteome</keyword>